<proteinExistence type="predicted"/>
<keyword evidence="1" id="KW-0472">Membrane</keyword>
<gene>
    <name evidence="2" type="ORF">HNQ88_004049</name>
</gene>
<keyword evidence="1" id="KW-1133">Transmembrane helix</keyword>
<organism evidence="2 3">
    <name type="scientific">Aureibacter tunicatorum</name>
    <dbReference type="NCBI Taxonomy" id="866807"/>
    <lineage>
        <taxon>Bacteria</taxon>
        <taxon>Pseudomonadati</taxon>
        <taxon>Bacteroidota</taxon>
        <taxon>Cytophagia</taxon>
        <taxon>Cytophagales</taxon>
        <taxon>Persicobacteraceae</taxon>
        <taxon>Aureibacter</taxon>
    </lineage>
</organism>
<accession>A0AAE4BUP0</accession>
<dbReference type="AlphaFoldDB" id="A0AAE4BUP0"/>
<dbReference type="RefSeq" id="WP_309941377.1">
    <property type="nucleotide sequence ID" value="NZ_AP025305.1"/>
</dbReference>
<keyword evidence="3" id="KW-1185">Reference proteome</keyword>
<feature type="transmembrane region" description="Helical" evidence="1">
    <location>
        <begin position="134"/>
        <end position="153"/>
    </location>
</feature>
<name>A0AAE4BUP0_9BACT</name>
<comment type="caution">
    <text evidence="2">The sequence shown here is derived from an EMBL/GenBank/DDBJ whole genome shotgun (WGS) entry which is preliminary data.</text>
</comment>
<keyword evidence="1" id="KW-0812">Transmembrane</keyword>
<dbReference type="Proteomes" id="UP001185092">
    <property type="component" value="Unassembled WGS sequence"/>
</dbReference>
<protein>
    <submittedName>
        <fullName evidence="2">Uncharacterized protein</fullName>
    </submittedName>
</protein>
<reference evidence="2" key="1">
    <citation type="submission" date="2023-07" db="EMBL/GenBank/DDBJ databases">
        <title>Genomic Encyclopedia of Type Strains, Phase IV (KMG-IV): sequencing the most valuable type-strain genomes for metagenomic binning, comparative biology and taxonomic classification.</title>
        <authorList>
            <person name="Goeker M."/>
        </authorList>
    </citation>
    <scope>NUCLEOTIDE SEQUENCE</scope>
    <source>
        <strain evidence="2">DSM 26174</strain>
    </source>
</reference>
<dbReference type="EMBL" id="JAVDQD010000006">
    <property type="protein sequence ID" value="MDR6240973.1"/>
    <property type="molecule type" value="Genomic_DNA"/>
</dbReference>
<evidence type="ECO:0000313" key="2">
    <source>
        <dbReference type="EMBL" id="MDR6240973.1"/>
    </source>
</evidence>
<evidence type="ECO:0000256" key="1">
    <source>
        <dbReference type="SAM" id="Phobius"/>
    </source>
</evidence>
<evidence type="ECO:0000313" key="3">
    <source>
        <dbReference type="Proteomes" id="UP001185092"/>
    </source>
</evidence>
<sequence length="161" mass="18056">MNLVLTKTKWKGKVPSLDKRFEQFKTLPYGIRAGILNMRHKIKNGYNTIKKLIHKWAPPHENKTANYVLFVSKRTGIGTHQVLKTDKATLKKLAKAIIQMENLPQDSAKVTDQDIEDAFGLIDNRIRMDSPMDTTATTIGVTGAVLGGVLLLFKNKIKNNA</sequence>